<feature type="transmembrane region" description="Helical" evidence="7">
    <location>
        <begin position="137"/>
        <end position="156"/>
    </location>
</feature>
<feature type="transmembrane region" description="Helical" evidence="7">
    <location>
        <begin position="168"/>
        <end position="189"/>
    </location>
</feature>
<feature type="transmembrane region" description="Helical" evidence="7">
    <location>
        <begin position="314"/>
        <end position="333"/>
    </location>
</feature>
<dbReference type="Pfam" id="PF00860">
    <property type="entry name" value="Xan_ur_permease"/>
    <property type="match status" value="1"/>
</dbReference>
<keyword evidence="9" id="KW-1185">Reference proteome</keyword>
<feature type="transmembrane region" description="Helical" evidence="7">
    <location>
        <begin position="78"/>
        <end position="97"/>
    </location>
</feature>
<dbReference type="STRING" id="315749.Bcer98_3916"/>
<sequence length="436" mass="47499">MESMKEVDIMKTFLSALQWALFILAGSLIVPISVATSYGLGGTEAIAFIQRTLFVLGFAGLLQALFGHKLPIQEGPAGLWWGVFSLYASLGIVLFGSNIETLRVLQYAFLLSGMICIILSVFGLIDKLVHYFTPTVIGTYLFLLVAQLSGAFLKGMFGLDGSHTKVQINVFILSLVVIVLSFFIMKLPIIGQYSVLFSIVFGWVLFACFGLSNPIPPVTEIIQLPSIFVFGSPRIEWNMAITVLFVTLLLLTNMLASIRVVQKVVSQYEENAVQNRFKQAGIITGINQLLGGLFSSVGPVAISGSAGFIATTNIYKRIPFILGSSFIILISIFPKITSFFAAIPIAVGYAAIYPVFASMIGLAFREYDSVQNKERLFRVAGLSLFTGIGVMFVPPEAFSVLPPVFASFFSNGLVLGSVMAILLEVLFSRSKDKQFS</sequence>
<dbReference type="GO" id="GO:0042907">
    <property type="term" value="F:xanthine transmembrane transporter activity"/>
    <property type="evidence" value="ECO:0007669"/>
    <property type="project" value="TreeGrafter"/>
</dbReference>
<dbReference type="InterPro" id="IPR006043">
    <property type="entry name" value="NCS2"/>
</dbReference>
<dbReference type="PANTHER" id="PTHR42810">
    <property type="entry name" value="PURINE PERMEASE C1399.01C-RELATED"/>
    <property type="match status" value="1"/>
</dbReference>
<protein>
    <submittedName>
        <fullName evidence="8">Xanthine/uracil/vitamin C permease</fullName>
    </submittedName>
</protein>
<dbReference type="EMBL" id="CP000764">
    <property type="protein sequence ID" value="ABS24100.1"/>
    <property type="molecule type" value="Genomic_DNA"/>
</dbReference>
<gene>
    <name evidence="8" type="ordered locus">Bcer98_3916</name>
</gene>
<evidence type="ECO:0000256" key="4">
    <source>
        <dbReference type="ARBA" id="ARBA00022692"/>
    </source>
</evidence>
<evidence type="ECO:0000313" key="9">
    <source>
        <dbReference type="Proteomes" id="UP000002300"/>
    </source>
</evidence>
<evidence type="ECO:0000313" key="8">
    <source>
        <dbReference type="EMBL" id="ABS24100.1"/>
    </source>
</evidence>
<keyword evidence="6 7" id="KW-0472">Membrane</keyword>
<dbReference type="NCBIfam" id="NF037981">
    <property type="entry name" value="NCS2_1"/>
    <property type="match status" value="1"/>
</dbReference>
<keyword evidence="5 7" id="KW-1133">Transmembrane helix</keyword>
<evidence type="ECO:0000256" key="2">
    <source>
        <dbReference type="ARBA" id="ARBA00008821"/>
    </source>
</evidence>
<dbReference type="GO" id="GO:0005886">
    <property type="term" value="C:plasma membrane"/>
    <property type="evidence" value="ECO:0007669"/>
    <property type="project" value="TreeGrafter"/>
</dbReference>
<dbReference type="eggNOG" id="COG2233">
    <property type="taxonomic scope" value="Bacteria"/>
</dbReference>
<evidence type="ECO:0000256" key="6">
    <source>
        <dbReference type="ARBA" id="ARBA00023136"/>
    </source>
</evidence>
<keyword evidence="3" id="KW-0813">Transport</keyword>
<accession>A7GVE2</accession>
<comment type="subcellular location">
    <subcellularLocation>
        <location evidence="1">Membrane</location>
        <topology evidence="1">Multi-pass membrane protein</topology>
    </subcellularLocation>
</comment>
<feature type="transmembrane region" description="Helical" evidence="7">
    <location>
        <begin position="195"/>
        <end position="216"/>
    </location>
</feature>
<comment type="similarity">
    <text evidence="2">Belongs to the nucleobase:cation symporter-2 (NCS2) (TC 2.A.40) family.</text>
</comment>
<feature type="transmembrane region" description="Helical" evidence="7">
    <location>
        <begin position="20"/>
        <end position="41"/>
    </location>
</feature>
<feature type="transmembrane region" description="Helical" evidence="7">
    <location>
        <begin position="237"/>
        <end position="260"/>
    </location>
</feature>
<dbReference type="PANTHER" id="PTHR42810:SF1">
    <property type="entry name" value="PURINE PERMEASE YWDJ-RELATED"/>
    <property type="match status" value="1"/>
</dbReference>
<evidence type="ECO:0000256" key="5">
    <source>
        <dbReference type="ARBA" id="ARBA00022989"/>
    </source>
</evidence>
<proteinExistence type="inferred from homology"/>
<feature type="transmembrane region" description="Helical" evidence="7">
    <location>
        <begin position="339"/>
        <end position="364"/>
    </location>
</feature>
<feature type="transmembrane region" description="Helical" evidence="7">
    <location>
        <begin position="104"/>
        <end position="125"/>
    </location>
</feature>
<reference evidence="8 9" key="1">
    <citation type="journal article" date="2008" name="Chem. Biol. Interact.">
        <title>Extending the Bacillus cereus group genomics to putative food-borne pathogens of different toxicity.</title>
        <authorList>
            <person name="Lapidus A."/>
            <person name="Goltsman E."/>
            <person name="Auger S."/>
            <person name="Galleron N."/>
            <person name="Segurens B."/>
            <person name="Dossat C."/>
            <person name="Land M.L."/>
            <person name="Broussolle V."/>
            <person name="Brillard J."/>
            <person name="Guinebretiere M.H."/>
            <person name="Sanchis V."/>
            <person name="Nguen-The C."/>
            <person name="Lereclus D."/>
            <person name="Richardson P."/>
            <person name="Wincker P."/>
            <person name="Weissenbach J."/>
            <person name="Ehrlich S.D."/>
            <person name="Sorokin A."/>
        </authorList>
    </citation>
    <scope>NUCLEOTIDE SEQUENCE [LARGE SCALE GENOMIC DNA]</scope>
    <source>
        <strain evidence="9">DSM 22905 / CIP 110041 / 391-98 / NVH 391-98</strain>
    </source>
</reference>
<dbReference type="HOGENOM" id="CLU_017959_0_0_9"/>
<evidence type="ECO:0000256" key="1">
    <source>
        <dbReference type="ARBA" id="ARBA00004141"/>
    </source>
</evidence>
<evidence type="ECO:0000256" key="7">
    <source>
        <dbReference type="SAM" id="Phobius"/>
    </source>
</evidence>
<feature type="transmembrane region" description="Helical" evidence="7">
    <location>
        <begin position="376"/>
        <end position="393"/>
    </location>
</feature>
<dbReference type="AlphaFoldDB" id="A7GVE2"/>
<keyword evidence="4 7" id="KW-0812">Transmembrane</keyword>
<feature type="transmembrane region" description="Helical" evidence="7">
    <location>
        <begin position="405"/>
        <end position="427"/>
    </location>
</feature>
<dbReference type="KEGG" id="bcy:Bcer98_3916"/>
<organism evidence="8 9">
    <name type="scientific">Bacillus cytotoxicus (strain DSM 22905 / CIP 110041 / 391-98 / NVH 391-98)</name>
    <dbReference type="NCBI Taxonomy" id="315749"/>
    <lineage>
        <taxon>Bacteria</taxon>
        <taxon>Bacillati</taxon>
        <taxon>Bacillota</taxon>
        <taxon>Bacilli</taxon>
        <taxon>Bacillales</taxon>
        <taxon>Bacillaceae</taxon>
        <taxon>Bacillus</taxon>
        <taxon>Bacillus cereus group</taxon>
    </lineage>
</organism>
<dbReference type="Proteomes" id="UP000002300">
    <property type="component" value="Chromosome"/>
</dbReference>
<name>A7GVE2_BACCN</name>
<evidence type="ECO:0000256" key="3">
    <source>
        <dbReference type="ARBA" id="ARBA00022448"/>
    </source>
</evidence>
<feature type="transmembrane region" description="Helical" evidence="7">
    <location>
        <begin position="48"/>
        <end position="66"/>
    </location>
</feature>